<evidence type="ECO:0000313" key="2">
    <source>
        <dbReference type="EMBL" id="MVA97660.1"/>
    </source>
</evidence>
<sequence>MKRSLFLMLIGLAAYAAALVVSEKLLTGGIEGAVFRTVVSLSPMLPVIFICGVVVRSIRKLDEMQRKLQFEALALAFAGTALITFGYGFLEGVGLPRLSMFIVWPIMATLWVIGVVLGRVRYG</sequence>
<organism evidence="2 3">
    <name type="scientific">Nitratireductor arenosus</name>
    <dbReference type="NCBI Taxonomy" id="2682096"/>
    <lineage>
        <taxon>Bacteria</taxon>
        <taxon>Pseudomonadati</taxon>
        <taxon>Pseudomonadota</taxon>
        <taxon>Alphaproteobacteria</taxon>
        <taxon>Hyphomicrobiales</taxon>
        <taxon>Phyllobacteriaceae</taxon>
        <taxon>Nitratireductor</taxon>
    </lineage>
</organism>
<name>A0A844QI54_9HYPH</name>
<feature type="transmembrane region" description="Helical" evidence="1">
    <location>
        <begin position="70"/>
        <end position="90"/>
    </location>
</feature>
<reference evidence="2 3" key="1">
    <citation type="submission" date="2019-12" db="EMBL/GenBank/DDBJ databases">
        <title>Nitratireductor arenosus sp. nov., Isolated from sea sand, Jeju island, South Korea.</title>
        <authorList>
            <person name="Kim W."/>
        </authorList>
    </citation>
    <scope>NUCLEOTIDE SEQUENCE [LARGE SCALE GENOMIC DNA]</scope>
    <source>
        <strain evidence="2 3">CAU 1489</strain>
    </source>
</reference>
<evidence type="ECO:0000313" key="3">
    <source>
        <dbReference type="Proteomes" id="UP000463224"/>
    </source>
</evidence>
<dbReference type="RefSeq" id="WP_156712595.1">
    <property type="nucleotide sequence ID" value="NZ_WPHG01000002.1"/>
</dbReference>
<keyword evidence="1" id="KW-0472">Membrane</keyword>
<evidence type="ECO:0008006" key="4">
    <source>
        <dbReference type="Google" id="ProtNLM"/>
    </source>
</evidence>
<keyword evidence="1" id="KW-0812">Transmembrane</keyword>
<gene>
    <name evidence="2" type="ORF">GN330_10425</name>
</gene>
<accession>A0A844QI54</accession>
<evidence type="ECO:0000256" key="1">
    <source>
        <dbReference type="SAM" id="Phobius"/>
    </source>
</evidence>
<keyword evidence="1" id="KW-1133">Transmembrane helix</keyword>
<keyword evidence="3" id="KW-1185">Reference proteome</keyword>
<protein>
    <recommendedName>
        <fullName evidence="4">Transmembrane protein</fullName>
    </recommendedName>
</protein>
<feature type="transmembrane region" description="Helical" evidence="1">
    <location>
        <begin position="38"/>
        <end position="58"/>
    </location>
</feature>
<dbReference type="AlphaFoldDB" id="A0A844QI54"/>
<comment type="caution">
    <text evidence="2">The sequence shown here is derived from an EMBL/GenBank/DDBJ whole genome shotgun (WGS) entry which is preliminary data.</text>
</comment>
<feature type="transmembrane region" description="Helical" evidence="1">
    <location>
        <begin position="102"/>
        <end position="120"/>
    </location>
</feature>
<dbReference type="Proteomes" id="UP000463224">
    <property type="component" value="Unassembled WGS sequence"/>
</dbReference>
<proteinExistence type="predicted"/>
<dbReference type="EMBL" id="WPHG01000002">
    <property type="protein sequence ID" value="MVA97660.1"/>
    <property type="molecule type" value="Genomic_DNA"/>
</dbReference>